<dbReference type="Pfam" id="PF01196">
    <property type="entry name" value="Ribosomal_L17"/>
    <property type="match status" value="1"/>
</dbReference>
<dbReference type="AlphaFoldDB" id="A0A140L570"/>
<evidence type="ECO:0000256" key="4">
    <source>
        <dbReference type="HAMAP-Rule" id="MF_01368"/>
    </source>
</evidence>
<evidence type="ECO:0000256" key="5">
    <source>
        <dbReference type="RuleBase" id="RU000660"/>
    </source>
</evidence>
<dbReference type="PROSITE" id="PS01167">
    <property type="entry name" value="RIBOSOMAL_L17"/>
    <property type="match status" value="1"/>
</dbReference>
<evidence type="ECO:0000256" key="1">
    <source>
        <dbReference type="ARBA" id="ARBA00008777"/>
    </source>
</evidence>
<dbReference type="GO" id="GO:0006412">
    <property type="term" value="P:translation"/>
    <property type="evidence" value="ECO:0007669"/>
    <property type="project" value="UniProtKB-UniRule"/>
</dbReference>
<dbReference type="Proteomes" id="UP000070427">
    <property type="component" value="Unassembled WGS sequence"/>
</dbReference>
<comment type="subunit">
    <text evidence="4">Part of the 50S ribosomal subunit. Contacts protein L32.</text>
</comment>
<keyword evidence="3 4" id="KW-0687">Ribonucleoprotein</keyword>
<dbReference type="GO" id="GO:0022625">
    <property type="term" value="C:cytosolic large ribosomal subunit"/>
    <property type="evidence" value="ECO:0007669"/>
    <property type="project" value="TreeGrafter"/>
</dbReference>
<name>A0A140L570_9FIRM</name>
<comment type="caution">
    <text evidence="6">The sequence shown here is derived from an EMBL/GenBank/DDBJ whole genome shotgun (WGS) entry which is preliminary data.</text>
</comment>
<dbReference type="SUPFAM" id="SSF64263">
    <property type="entry name" value="Prokaryotic ribosomal protein L17"/>
    <property type="match status" value="1"/>
</dbReference>
<dbReference type="FunCoup" id="A0A140L570">
    <property type="interactions" value="372"/>
</dbReference>
<dbReference type="RefSeq" id="WP_066354025.1">
    <property type="nucleotide sequence ID" value="NZ_LOED01000024.1"/>
</dbReference>
<evidence type="ECO:0000256" key="3">
    <source>
        <dbReference type="ARBA" id="ARBA00023274"/>
    </source>
</evidence>
<dbReference type="InParanoid" id="A0A140L570"/>
<dbReference type="STRING" id="520764.AN618_17870"/>
<evidence type="ECO:0000313" key="6">
    <source>
        <dbReference type="EMBL" id="KXG75695.1"/>
    </source>
</evidence>
<keyword evidence="7" id="KW-1185">Reference proteome</keyword>
<dbReference type="InterPro" id="IPR047859">
    <property type="entry name" value="Ribosomal_bL17_CS"/>
</dbReference>
<sequence>MRKLGRDSAHRNMMLRNMVTSLFKHGRIITTEARAKEVRRLAEKMITLAKRNDLAARRMVLAEVLDETTVKNLFEKIAPKYSERNGGYTRILKIGPRRGDSSSMVVIELV</sequence>
<dbReference type="HAMAP" id="MF_01368">
    <property type="entry name" value="Ribosomal_bL17"/>
    <property type="match status" value="1"/>
</dbReference>
<dbReference type="NCBIfam" id="TIGR00059">
    <property type="entry name" value="L17"/>
    <property type="match status" value="1"/>
</dbReference>
<dbReference type="GO" id="GO:0003735">
    <property type="term" value="F:structural constituent of ribosome"/>
    <property type="evidence" value="ECO:0007669"/>
    <property type="project" value="InterPro"/>
</dbReference>
<dbReference type="FunFam" id="3.90.1030.10:FF:000001">
    <property type="entry name" value="50S ribosomal protein L17"/>
    <property type="match status" value="1"/>
</dbReference>
<proteinExistence type="inferred from homology"/>
<dbReference type="PATRIC" id="fig|520764.3.peg.1922"/>
<dbReference type="PANTHER" id="PTHR14413">
    <property type="entry name" value="RIBOSOMAL PROTEIN L17"/>
    <property type="match status" value="1"/>
</dbReference>
<dbReference type="InterPro" id="IPR000456">
    <property type="entry name" value="Ribosomal_bL17"/>
</dbReference>
<keyword evidence="2 4" id="KW-0689">Ribosomal protein</keyword>
<evidence type="ECO:0000313" key="7">
    <source>
        <dbReference type="Proteomes" id="UP000070427"/>
    </source>
</evidence>
<organism evidence="6 7">
    <name type="scientific">Fervidicola ferrireducens</name>
    <dbReference type="NCBI Taxonomy" id="520764"/>
    <lineage>
        <taxon>Bacteria</taxon>
        <taxon>Bacillati</taxon>
        <taxon>Bacillota</taxon>
        <taxon>Clostridia</taxon>
        <taxon>Thermosediminibacterales</taxon>
        <taxon>Thermosediminibacteraceae</taxon>
        <taxon>Fervidicola</taxon>
    </lineage>
</organism>
<reference evidence="6 7" key="1">
    <citation type="submission" date="2015-12" db="EMBL/GenBank/DDBJ databases">
        <title>Draft genome sequnece of Fervidicola ferrireducens strain Y170.</title>
        <authorList>
            <person name="Patel B.K."/>
        </authorList>
    </citation>
    <scope>NUCLEOTIDE SEQUENCE [LARGE SCALE GENOMIC DNA]</scope>
    <source>
        <strain evidence="6 7">Y170</strain>
    </source>
</reference>
<accession>A0A140L570</accession>
<dbReference type="InterPro" id="IPR036373">
    <property type="entry name" value="Ribosomal_bL17_sf"/>
</dbReference>
<gene>
    <name evidence="4 6" type="primary">rplQ</name>
    <name evidence="6" type="ORF">AN618_17870</name>
</gene>
<comment type="similarity">
    <text evidence="1 4 5">Belongs to the bacterial ribosomal protein bL17 family.</text>
</comment>
<dbReference type="EMBL" id="LOED01000024">
    <property type="protein sequence ID" value="KXG75695.1"/>
    <property type="molecule type" value="Genomic_DNA"/>
</dbReference>
<protein>
    <recommendedName>
        <fullName evidence="4">Large ribosomal subunit protein bL17</fullName>
    </recommendedName>
</protein>
<dbReference type="OrthoDB" id="9809073at2"/>
<dbReference type="PANTHER" id="PTHR14413:SF16">
    <property type="entry name" value="LARGE RIBOSOMAL SUBUNIT PROTEIN BL17M"/>
    <property type="match status" value="1"/>
</dbReference>
<evidence type="ECO:0000256" key="2">
    <source>
        <dbReference type="ARBA" id="ARBA00022980"/>
    </source>
</evidence>
<dbReference type="Gene3D" id="3.90.1030.10">
    <property type="entry name" value="Ribosomal protein L17"/>
    <property type="match status" value="1"/>
</dbReference>